<name>A0ABP9LR67_9MICO</name>
<evidence type="ECO:0000313" key="3">
    <source>
        <dbReference type="EMBL" id="GAA5083803.1"/>
    </source>
</evidence>
<dbReference type="InterPro" id="IPR017195">
    <property type="entry name" value="ABC_thiamin-permease_prd"/>
</dbReference>
<keyword evidence="2" id="KW-0472">Membrane</keyword>
<evidence type="ECO:0008006" key="5">
    <source>
        <dbReference type="Google" id="ProtNLM"/>
    </source>
</evidence>
<feature type="transmembrane region" description="Helical" evidence="2">
    <location>
        <begin position="148"/>
        <end position="169"/>
    </location>
</feature>
<accession>A0ABP9LR67</accession>
<evidence type="ECO:0000313" key="4">
    <source>
        <dbReference type="Proteomes" id="UP001501407"/>
    </source>
</evidence>
<reference evidence="4" key="1">
    <citation type="journal article" date="2019" name="Int. J. Syst. Evol. Microbiol.">
        <title>The Global Catalogue of Microorganisms (GCM) 10K type strain sequencing project: providing services to taxonomists for standard genome sequencing and annotation.</title>
        <authorList>
            <consortium name="The Broad Institute Genomics Platform"/>
            <consortium name="The Broad Institute Genome Sequencing Center for Infectious Disease"/>
            <person name="Wu L."/>
            <person name="Ma J."/>
        </authorList>
    </citation>
    <scope>NUCLEOTIDE SEQUENCE [LARGE SCALE GENOMIC DNA]</scope>
    <source>
        <strain evidence="4">JCM 18959</strain>
    </source>
</reference>
<feature type="region of interest" description="Disordered" evidence="1">
    <location>
        <begin position="1"/>
        <end position="38"/>
    </location>
</feature>
<protein>
    <recommendedName>
        <fullName evidence="5">Energy-coupling factor transport system substrate-specific component</fullName>
    </recommendedName>
</protein>
<feature type="transmembrane region" description="Helical" evidence="2">
    <location>
        <begin position="101"/>
        <end position="119"/>
    </location>
</feature>
<gene>
    <name evidence="3" type="ORF">GCM10025760_00850</name>
</gene>
<organism evidence="3 4">
    <name type="scientific">Microbacterium yannicii</name>
    <dbReference type="NCBI Taxonomy" id="671622"/>
    <lineage>
        <taxon>Bacteria</taxon>
        <taxon>Bacillati</taxon>
        <taxon>Actinomycetota</taxon>
        <taxon>Actinomycetes</taxon>
        <taxon>Micrococcales</taxon>
        <taxon>Microbacteriaceae</taxon>
        <taxon>Microbacterium</taxon>
    </lineage>
</organism>
<dbReference type="EMBL" id="BAABKZ010000001">
    <property type="protein sequence ID" value="GAA5083803.1"/>
    <property type="molecule type" value="Genomic_DNA"/>
</dbReference>
<dbReference type="RefSeq" id="WP_345505981.1">
    <property type="nucleotide sequence ID" value="NZ_BAABKZ010000001.1"/>
</dbReference>
<sequence>MSGAEEAATTSPSPSSGSAGAPAAAAPVEPGRRKPGRVNRGRVTTAYLLTCAAIGVAGGVMLWGAGWISTVLFATVPFISVAIAGLWLLPATVALRLLERPFAGILVGVISGLVVFPFIGAAVWWAFFAELAFLVCLYRSWRTWQYYAGAVFVGVVYPIFAAASFNLAAMPPWTLVTFFVLTIASCLAGVGLGILVADRLRRAGVAKLARRRPAVTS</sequence>
<dbReference type="Pfam" id="PF09819">
    <property type="entry name" value="ABC_cobalt"/>
    <property type="match status" value="1"/>
</dbReference>
<evidence type="ECO:0000256" key="1">
    <source>
        <dbReference type="SAM" id="MobiDB-lite"/>
    </source>
</evidence>
<evidence type="ECO:0000256" key="2">
    <source>
        <dbReference type="SAM" id="Phobius"/>
    </source>
</evidence>
<feature type="transmembrane region" description="Helical" evidence="2">
    <location>
        <begin position="71"/>
        <end position="89"/>
    </location>
</feature>
<keyword evidence="2" id="KW-0812">Transmembrane</keyword>
<feature type="transmembrane region" description="Helical" evidence="2">
    <location>
        <begin position="43"/>
        <end position="65"/>
    </location>
</feature>
<comment type="caution">
    <text evidence="3">The sequence shown here is derived from an EMBL/GenBank/DDBJ whole genome shotgun (WGS) entry which is preliminary data.</text>
</comment>
<keyword evidence="2" id="KW-1133">Transmembrane helix</keyword>
<proteinExistence type="predicted"/>
<feature type="transmembrane region" description="Helical" evidence="2">
    <location>
        <begin position="175"/>
        <end position="197"/>
    </location>
</feature>
<keyword evidence="4" id="KW-1185">Reference proteome</keyword>
<dbReference type="Proteomes" id="UP001501407">
    <property type="component" value="Unassembled WGS sequence"/>
</dbReference>
<feature type="compositionally biased region" description="Low complexity" evidence="1">
    <location>
        <begin position="1"/>
        <end position="27"/>
    </location>
</feature>